<reference evidence="4 5" key="2">
    <citation type="journal article" date="2023" name="ChemBioChem">
        <title>Acyltransferase Domain Exchange between Two Independent Type I Polyketide Synthases in the Same Producer Strain of Macrolide Antibiotics.</title>
        <authorList>
            <person name="Kudo F."/>
            <person name="Kishikawa K."/>
            <person name="Tsuboi K."/>
            <person name="Kido T."/>
            <person name="Usui T."/>
            <person name="Hashimoto J."/>
            <person name="Shin-Ya K."/>
            <person name="Miyanaga A."/>
            <person name="Eguchi T."/>
        </authorList>
    </citation>
    <scope>NUCLEOTIDE SEQUENCE [LARGE SCALE GENOMIC DNA]</scope>
    <source>
        <strain evidence="4 5">A-8890</strain>
    </source>
</reference>
<dbReference type="Pfam" id="PF00583">
    <property type="entry name" value="Acetyltransf_1"/>
    <property type="match status" value="1"/>
</dbReference>
<keyword evidence="2" id="KW-0012">Acyltransferase</keyword>
<evidence type="ECO:0000256" key="1">
    <source>
        <dbReference type="ARBA" id="ARBA00022679"/>
    </source>
</evidence>
<evidence type="ECO:0000313" key="5">
    <source>
        <dbReference type="Proteomes" id="UP001321542"/>
    </source>
</evidence>
<keyword evidence="1" id="KW-0808">Transferase</keyword>
<dbReference type="InterPro" id="IPR000182">
    <property type="entry name" value="GNAT_dom"/>
</dbReference>
<name>A0ABM7FEB8_9ACTN</name>
<dbReference type="InterPro" id="IPR016181">
    <property type="entry name" value="Acyl_CoA_acyltransferase"/>
</dbReference>
<dbReference type="Proteomes" id="UP001321542">
    <property type="component" value="Chromosome"/>
</dbReference>
<organism evidence="4 5">
    <name type="scientific">Streptomyces graminofaciens</name>
    <dbReference type="NCBI Taxonomy" id="68212"/>
    <lineage>
        <taxon>Bacteria</taxon>
        <taxon>Bacillati</taxon>
        <taxon>Actinomycetota</taxon>
        <taxon>Actinomycetes</taxon>
        <taxon>Kitasatosporales</taxon>
        <taxon>Streptomycetaceae</taxon>
        <taxon>Streptomyces</taxon>
    </lineage>
</organism>
<proteinExistence type="predicted"/>
<dbReference type="PANTHER" id="PTHR43877">
    <property type="entry name" value="AMINOALKYLPHOSPHONATE N-ACETYLTRANSFERASE-RELATED-RELATED"/>
    <property type="match status" value="1"/>
</dbReference>
<dbReference type="Gene3D" id="3.40.630.30">
    <property type="match status" value="1"/>
</dbReference>
<evidence type="ECO:0000256" key="2">
    <source>
        <dbReference type="ARBA" id="ARBA00023315"/>
    </source>
</evidence>
<dbReference type="PROSITE" id="PS51186">
    <property type="entry name" value="GNAT"/>
    <property type="match status" value="1"/>
</dbReference>
<protein>
    <recommendedName>
        <fullName evidence="3">N-acetyltransferase domain-containing protein</fullName>
    </recommendedName>
</protein>
<sequence>MAALQDPVAPIAFLETYDNAVSQPDSFWEERAARAAEGATSGVQQFVAERADGTWVGSVTVLLEEAGTSDWAGFPVERRQGHLVGVFVRPEARGSGVAKELFDASVEWAWGQGAERIRLIVHQDNPRAQGFYRKVGFVPSGVVVPLPQAPGEAELEFVLERS</sequence>
<keyword evidence="5" id="KW-1185">Reference proteome</keyword>
<gene>
    <name evidence="4" type="ORF">SGFS_057340</name>
</gene>
<evidence type="ECO:0000259" key="3">
    <source>
        <dbReference type="PROSITE" id="PS51186"/>
    </source>
</evidence>
<accession>A0ABM7FEB8</accession>
<feature type="domain" description="N-acetyltransferase" evidence="3">
    <location>
        <begin position="1"/>
        <end position="160"/>
    </location>
</feature>
<dbReference type="InterPro" id="IPR050832">
    <property type="entry name" value="Bact_Acetyltransf"/>
</dbReference>
<evidence type="ECO:0000313" key="4">
    <source>
        <dbReference type="EMBL" id="BBC34440.1"/>
    </source>
</evidence>
<dbReference type="EMBL" id="AP018448">
    <property type="protein sequence ID" value="BBC34440.1"/>
    <property type="molecule type" value="Genomic_DNA"/>
</dbReference>
<reference evidence="4 5" key="1">
    <citation type="journal article" date="2010" name="ChemBioChem">
        <title>Cloning and characterization of the biosynthetic gene cluster of 16-membered macrolide antibiotic FD-891: involvement of a dual functional cytochrome P450 monooxygenase catalyzing epoxidation and hydroxylation.</title>
        <authorList>
            <person name="Kudo F."/>
            <person name="Motegi A."/>
            <person name="Mizoue K."/>
            <person name="Eguchi T."/>
        </authorList>
    </citation>
    <scope>NUCLEOTIDE SEQUENCE [LARGE SCALE GENOMIC DNA]</scope>
    <source>
        <strain evidence="4 5">A-8890</strain>
    </source>
</reference>
<dbReference type="CDD" id="cd04301">
    <property type="entry name" value="NAT_SF"/>
    <property type="match status" value="1"/>
</dbReference>
<dbReference type="SUPFAM" id="SSF55729">
    <property type="entry name" value="Acyl-CoA N-acyltransferases (Nat)"/>
    <property type="match status" value="1"/>
</dbReference>